<dbReference type="KEGG" id="satk:SA2016_0827"/>
<accession>A0A126ZYP0</accession>
<sequence length="222" mass="22823">MLLTADQDPDETAARVLHLATGATTTESVFVAVYTPDREQAAVLGAHVHERAACLGIGLLASVHVTPTGWERLDLPGQGGTAEQVRDSLVNAELVARGSVVFAAAPADVPFTGAPDAAERIAAVAPKSARAAVAWWHAVINADRVLLPADAYQLAAALSRADEVRDRLIAATIATGTSPCPSCGTCCSAGPAPPRTGAGPRRPYRPSPEPSPTPRQGTEPGS</sequence>
<gene>
    <name evidence="2" type="ORF">SA2016_0827</name>
</gene>
<feature type="region of interest" description="Disordered" evidence="1">
    <location>
        <begin position="186"/>
        <end position="222"/>
    </location>
</feature>
<organism evidence="2 3">
    <name type="scientific">Sinomonas atrocyanea</name>
    <dbReference type="NCBI Taxonomy" id="37927"/>
    <lineage>
        <taxon>Bacteria</taxon>
        <taxon>Bacillati</taxon>
        <taxon>Actinomycetota</taxon>
        <taxon>Actinomycetes</taxon>
        <taxon>Micrococcales</taxon>
        <taxon>Micrococcaceae</taxon>
        <taxon>Sinomonas</taxon>
    </lineage>
</organism>
<dbReference type="RefSeq" id="WP_066495598.1">
    <property type="nucleotide sequence ID" value="NZ_BJMO01000036.1"/>
</dbReference>
<evidence type="ECO:0000313" key="3">
    <source>
        <dbReference type="Proteomes" id="UP000070134"/>
    </source>
</evidence>
<evidence type="ECO:0000313" key="2">
    <source>
        <dbReference type="EMBL" id="AMM31515.1"/>
    </source>
</evidence>
<reference evidence="2 3" key="1">
    <citation type="submission" date="2016-02" db="EMBL/GenBank/DDBJ databases">
        <title>Complete genome of Sinomonas atrocyanea KCTC 3377.</title>
        <authorList>
            <person name="Kim K.M."/>
        </authorList>
    </citation>
    <scope>NUCLEOTIDE SEQUENCE [LARGE SCALE GENOMIC DNA]</scope>
    <source>
        <strain evidence="2 3">KCTC 3377</strain>
    </source>
</reference>
<protein>
    <submittedName>
        <fullName evidence="2">Uncharacterized protein</fullName>
    </submittedName>
</protein>
<name>A0A126ZYP0_9MICC</name>
<evidence type="ECO:0000256" key="1">
    <source>
        <dbReference type="SAM" id="MobiDB-lite"/>
    </source>
</evidence>
<keyword evidence="3" id="KW-1185">Reference proteome</keyword>
<dbReference type="OrthoDB" id="4954868at2"/>
<dbReference type="Proteomes" id="UP000070134">
    <property type="component" value="Chromosome"/>
</dbReference>
<dbReference type="EMBL" id="CP014518">
    <property type="protein sequence ID" value="AMM31515.1"/>
    <property type="molecule type" value="Genomic_DNA"/>
</dbReference>
<feature type="compositionally biased region" description="Low complexity" evidence="1">
    <location>
        <begin position="186"/>
        <end position="201"/>
    </location>
</feature>
<proteinExistence type="predicted"/>
<dbReference type="AlphaFoldDB" id="A0A126ZYP0"/>